<sequence>MHHTFVATQIHHPQIIIIFFKKIVTELPFFACKVRLGHTGVQDVLSLGPLNEFESLGLLTCKAGLEEAKKELAESIQKGVSFIKK</sequence>
<reference evidence="4 5" key="1">
    <citation type="submission" date="2024-11" db="EMBL/GenBank/DDBJ databases">
        <title>Chromosome-level genome assembly of Eucalyptus globulus Labill. provides insights into its genome evolution.</title>
        <authorList>
            <person name="Li X."/>
        </authorList>
    </citation>
    <scope>NUCLEOTIDE SEQUENCE [LARGE SCALE GENOMIC DNA]</scope>
    <source>
        <strain evidence="4">CL2024</strain>
        <tissue evidence="4">Fresh tender leaves</tissue>
    </source>
</reference>
<evidence type="ECO:0000313" key="4">
    <source>
        <dbReference type="EMBL" id="KAL3726297.1"/>
    </source>
</evidence>
<dbReference type="InterPro" id="IPR022383">
    <property type="entry name" value="Lactate/malate_DH_C"/>
</dbReference>
<dbReference type="InterPro" id="IPR015955">
    <property type="entry name" value="Lactate_DH/Glyco_Ohase_4_C"/>
</dbReference>
<comment type="caution">
    <text evidence="4">The sequence shown here is derived from an EMBL/GenBank/DDBJ whole genome shotgun (WGS) entry which is preliminary data.</text>
</comment>
<keyword evidence="5" id="KW-1185">Reference proteome</keyword>
<proteinExistence type="predicted"/>
<evidence type="ECO:0000259" key="3">
    <source>
        <dbReference type="Pfam" id="PF02866"/>
    </source>
</evidence>
<dbReference type="Proteomes" id="UP001634007">
    <property type="component" value="Unassembled WGS sequence"/>
</dbReference>
<dbReference type="PANTHER" id="PTHR11540">
    <property type="entry name" value="MALATE AND LACTATE DEHYDROGENASE"/>
    <property type="match status" value="1"/>
</dbReference>
<dbReference type="GO" id="GO:0016491">
    <property type="term" value="F:oxidoreductase activity"/>
    <property type="evidence" value="ECO:0007669"/>
    <property type="project" value="UniProtKB-KW"/>
</dbReference>
<keyword evidence="1" id="KW-0560">Oxidoreductase</keyword>
<gene>
    <name evidence="4" type="ORF">ACJRO7_031221</name>
</gene>
<keyword evidence="2" id="KW-0520">NAD</keyword>
<evidence type="ECO:0000313" key="5">
    <source>
        <dbReference type="Proteomes" id="UP001634007"/>
    </source>
</evidence>
<accession>A0ABD3JI16</accession>
<name>A0ABD3JI16_EUCGL</name>
<protein>
    <recommendedName>
        <fullName evidence="3">Lactate/malate dehydrogenase C-terminal domain-containing protein</fullName>
    </recommendedName>
</protein>
<dbReference type="EMBL" id="JBJKBG010000008">
    <property type="protein sequence ID" value="KAL3726297.1"/>
    <property type="molecule type" value="Genomic_DNA"/>
</dbReference>
<dbReference type="PANTHER" id="PTHR11540:SF71">
    <property type="entry name" value="MALATE DEHYDROGENASE 1, PEROXISOMAL"/>
    <property type="match status" value="1"/>
</dbReference>
<evidence type="ECO:0000256" key="1">
    <source>
        <dbReference type="ARBA" id="ARBA00023002"/>
    </source>
</evidence>
<organism evidence="4 5">
    <name type="scientific">Eucalyptus globulus</name>
    <name type="common">Tasmanian blue gum</name>
    <dbReference type="NCBI Taxonomy" id="34317"/>
    <lineage>
        <taxon>Eukaryota</taxon>
        <taxon>Viridiplantae</taxon>
        <taxon>Streptophyta</taxon>
        <taxon>Embryophyta</taxon>
        <taxon>Tracheophyta</taxon>
        <taxon>Spermatophyta</taxon>
        <taxon>Magnoliopsida</taxon>
        <taxon>eudicotyledons</taxon>
        <taxon>Gunneridae</taxon>
        <taxon>Pentapetalae</taxon>
        <taxon>rosids</taxon>
        <taxon>malvids</taxon>
        <taxon>Myrtales</taxon>
        <taxon>Myrtaceae</taxon>
        <taxon>Myrtoideae</taxon>
        <taxon>Eucalypteae</taxon>
        <taxon>Eucalyptus</taxon>
    </lineage>
</organism>
<dbReference type="Gene3D" id="3.90.110.10">
    <property type="entry name" value="Lactate dehydrogenase/glycoside hydrolase, family 4, C-terminal"/>
    <property type="match status" value="1"/>
</dbReference>
<dbReference type="AlphaFoldDB" id="A0ABD3JI16"/>
<feature type="domain" description="Lactate/malate dehydrogenase C-terminal" evidence="3">
    <location>
        <begin position="27"/>
        <end position="74"/>
    </location>
</feature>
<dbReference type="Pfam" id="PF02866">
    <property type="entry name" value="Ldh_1_C"/>
    <property type="match status" value="1"/>
</dbReference>
<evidence type="ECO:0000256" key="2">
    <source>
        <dbReference type="ARBA" id="ARBA00023027"/>
    </source>
</evidence>